<keyword evidence="4 7" id="KW-0808">Transferase</keyword>
<feature type="binding site" evidence="7 10">
    <location>
        <position position="296"/>
    </location>
    <ligand>
        <name>Mg(2+)</name>
        <dbReference type="ChEBI" id="CHEBI:18420"/>
    </ligand>
</feature>
<evidence type="ECO:0000256" key="2">
    <source>
        <dbReference type="ARBA" id="ARBA00010138"/>
    </source>
</evidence>
<evidence type="ECO:0000256" key="6">
    <source>
        <dbReference type="ARBA" id="ARBA00022962"/>
    </source>
</evidence>
<sequence>MPDAVNGLNEECGLFGVWNNPAAADITYLGLHTLQHRGQEGAGIVGLTGAGMLRHRGLGLLAEVFTKPDQLASLQGRAALGHVRYSTAGGRVLENIQPLLFRFTTTGDVALAHNGNLTNARSLRAQLEREGAIFQSTSDTEVLMHLIRRSDKTNFVDQLKEALNQVHGGFAFMLLTEHGLYAASDPNGFRPLVVGTLPDGGTVVCSETAALNAVGATFVQDVAPGGLVVVDRNGLRIDHYTTKTELAVCSMEYVYFARPDSEIHGVNVHQARVRMGKRLAAEQPVDADIVCGVPNSSLSAAMGYAQASGIPYEMGLVKSQYVARTFIQPTQELRERSVRMKLSAIRPVVAGKRVVLVDDSLVRGTTALQIVKLLRDAGAAAVHLRISSPPLRFPCFYGIDIQSTHELMAANHSVADMRQILHVDSLGFLSVDGLERSVGLTTAAPHHGLCVAYFTGEYPTPLDDYAATLQDELSQLNIKVAEVSA</sequence>
<evidence type="ECO:0000259" key="11">
    <source>
        <dbReference type="PROSITE" id="PS51278"/>
    </source>
</evidence>
<dbReference type="Gene3D" id="3.40.50.2020">
    <property type="match status" value="1"/>
</dbReference>
<dbReference type="RefSeq" id="WP_056956603.1">
    <property type="nucleotide sequence ID" value="NZ_AZFJ01000045.1"/>
</dbReference>
<dbReference type="CDD" id="cd06223">
    <property type="entry name" value="PRTases_typeI"/>
    <property type="match status" value="1"/>
</dbReference>
<keyword evidence="5 7" id="KW-0658">Purine biosynthesis</keyword>
<reference evidence="12 13" key="1">
    <citation type="journal article" date="2015" name="Genome Announc.">
        <title>Expanding the biotechnology potential of lactobacilli through comparative genomics of 213 strains and associated genera.</title>
        <authorList>
            <person name="Sun Z."/>
            <person name="Harris H.M."/>
            <person name="McCann A."/>
            <person name="Guo C."/>
            <person name="Argimon S."/>
            <person name="Zhang W."/>
            <person name="Yang X."/>
            <person name="Jeffery I.B."/>
            <person name="Cooney J.C."/>
            <person name="Kagawa T.F."/>
            <person name="Liu W."/>
            <person name="Song Y."/>
            <person name="Salvetti E."/>
            <person name="Wrobel A."/>
            <person name="Rasinkangas P."/>
            <person name="Parkhill J."/>
            <person name="Rea M.C."/>
            <person name="O'Sullivan O."/>
            <person name="Ritari J."/>
            <person name="Douillard F.P."/>
            <person name="Paul Ross R."/>
            <person name="Yang R."/>
            <person name="Briner A.E."/>
            <person name="Felis G.E."/>
            <person name="de Vos W.M."/>
            <person name="Barrangou R."/>
            <person name="Klaenhammer T.R."/>
            <person name="Caufield P.W."/>
            <person name="Cui Y."/>
            <person name="Zhang H."/>
            <person name="O'Toole P.W."/>
        </authorList>
    </citation>
    <scope>NUCLEOTIDE SEQUENCE [LARGE SCALE GENOMIC DNA]</scope>
    <source>
        <strain evidence="12 13">DSM 15945</strain>
    </source>
</reference>
<comment type="caution">
    <text evidence="7">Lacks conserved residue(s) required for the propagation of feature annotation.</text>
</comment>
<dbReference type="PROSITE" id="PS51278">
    <property type="entry name" value="GATASE_TYPE_2"/>
    <property type="match status" value="1"/>
</dbReference>
<dbReference type="GO" id="GO:0004044">
    <property type="term" value="F:amidophosphoribosyltransferase activity"/>
    <property type="evidence" value="ECO:0007669"/>
    <property type="project" value="UniProtKB-UniRule"/>
</dbReference>
<evidence type="ECO:0000256" key="9">
    <source>
        <dbReference type="PIRSR" id="PIRSR000485-1"/>
    </source>
</evidence>
<organism evidence="12 13">
    <name type="scientific">Lacticaseibacillus pantheris DSM 15945 = JCM 12539 = NBRC 106106</name>
    <dbReference type="NCBI Taxonomy" id="1423783"/>
    <lineage>
        <taxon>Bacteria</taxon>
        <taxon>Bacillati</taxon>
        <taxon>Bacillota</taxon>
        <taxon>Bacilli</taxon>
        <taxon>Lactobacillales</taxon>
        <taxon>Lactobacillaceae</taxon>
        <taxon>Lacticaseibacillus</taxon>
    </lineage>
</organism>
<dbReference type="InterPro" id="IPR017932">
    <property type="entry name" value="GATase_2_dom"/>
</dbReference>
<dbReference type="Gene3D" id="3.60.20.10">
    <property type="entry name" value="Glutamine Phosphoribosylpyrophosphate, subunit 1, domain 1"/>
    <property type="match status" value="1"/>
</dbReference>
<dbReference type="GO" id="GO:0000287">
    <property type="term" value="F:magnesium ion binding"/>
    <property type="evidence" value="ECO:0007669"/>
    <property type="project" value="UniProtKB-UniRule"/>
</dbReference>
<dbReference type="InterPro" id="IPR029057">
    <property type="entry name" value="PRTase-like"/>
</dbReference>
<evidence type="ECO:0000256" key="4">
    <source>
        <dbReference type="ARBA" id="ARBA00022679"/>
    </source>
</evidence>
<dbReference type="InterPro" id="IPR035584">
    <property type="entry name" value="PurF_N"/>
</dbReference>
<feature type="binding site" evidence="7 10">
    <location>
        <position position="359"/>
    </location>
    <ligand>
        <name>Mg(2+)</name>
        <dbReference type="ChEBI" id="CHEBI:18420"/>
    </ligand>
</feature>
<keyword evidence="13" id="KW-1185">Reference proteome</keyword>
<evidence type="ECO:0000256" key="10">
    <source>
        <dbReference type="PIRSR" id="PIRSR000485-2"/>
    </source>
</evidence>
<keyword evidence="7 10" id="KW-0460">Magnesium</keyword>
<dbReference type="PATRIC" id="fig|1423783.4.peg.912"/>
<feature type="active site" description="Nucleophile" evidence="7 9">
    <location>
        <position position="12"/>
    </location>
</feature>
<protein>
    <recommendedName>
        <fullName evidence="7">Amidophosphoribosyltransferase</fullName>
        <shortName evidence="7">ATase</shortName>
        <ecNumber evidence="7">2.4.2.14</ecNumber>
    </recommendedName>
    <alternativeName>
        <fullName evidence="7">Glutamine phosphoribosylpyrophosphate amidotransferase</fullName>
        <shortName evidence="7">GPATase</shortName>
    </alternativeName>
</protein>
<evidence type="ECO:0000256" key="1">
    <source>
        <dbReference type="ARBA" id="ARBA00005209"/>
    </source>
</evidence>
<feature type="binding site" evidence="7 10">
    <location>
        <position position="358"/>
    </location>
    <ligand>
        <name>Mg(2+)</name>
        <dbReference type="ChEBI" id="CHEBI:18420"/>
    </ligand>
</feature>
<dbReference type="NCBIfam" id="TIGR01134">
    <property type="entry name" value="purF"/>
    <property type="match status" value="1"/>
</dbReference>
<evidence type="ECO:0000256" key="5">
    <source>
        <dbReference type="ARBA" id="ARBA00022755"/>
    </source>
</evidence>
<dbReference type="UniPathway" id="UPA00074">
    <property type="reaction ID" value="UER00124"/>
</dbReference>
<gene>
    <name evidence="7" type="primary">purF</name>
    <name evidence="12" type="ORF">FC50_GL000884</name>
</gene>
<comment type="caution">
    <text evidence="12">The sequence shown here is derived from an EMBL/GenBank/DDBJ whole genome shotgun (WGS) entry which is preliminary data.</text>
</comment>
<dbReference type="OrthoDB" id="9801213at2"/>
<dbReference type="GO" id="GO:0006189">
    <property type="term" value="P:'de novo' IMP biosynthetic process"/>
    <property type="evidence" value="ECO:0007669"/>
    <property type="project" value="UniProtKB-UniRule"/>
</dbReference>
<dbReference type="CDD" id="cd00715">
    <property type="entry name" value="GPATase_N"/>
    <property type="match status" value="1"/>
</dbReference>
<dbReference type="PANTHER" id="PTHR11907">
    <property type="entry name" value="AMIDOPHOSPHORIBOSYLTRANSFERASE"/>
    <property type="match status" value="1"/>
</dbReference>
<keyword evidence="3 7" id="KW-0328">Glycosyltransferase</keyword>
<evidence type="ECO:0000256" key="8">
    <source>
        <dbReference type="PIRNR" id="PIRNR000485"/>
    </source>
</evidence>
<dbReference type="SUPFAM" id="SSF56235">
    <property type="entry name" value="N-terminal nucleophile aminohydrolases (Ntn hydrolases)"/>
    <property type="match status" value="1"/>
</dbReference>
<dbReference type="Proteomes" id="UP000051922">
    <property type="component" value="Unassembled WGS sequence"/>
</dbReference>
<comment type="pathway">
    <text evidence="1 7 8">Purine metabolism; IMP biosynthesis via de novo pathway; N(1)-(5-phospho-D-ribosyl)glycinamide from 5-phospho-alpha-D-ribose 1-diphosphate: step 1/2.</text>
</comment>
<evidence type="ECO:0000313" key="13">
    <source>
        <dbReference type="Proteomes" id="UP000051922"/>
    </source>
</evidence>
<comment type="function">
    <text evidence="7">Catalyzes the formation of phosphoribosylamine from phosphoribosylpyrophosphate (PRPP) and glutamine.</text>
</comment>
<comment type="cofactor">
    <cofactor evidence="7 10">
        <name>Mg(2+)</name>
        <dbReference type="ChEBI" id="CHEBI:18420"/>
    </cofactor>
    <text evidence="7 10">Binds 1 Mg(2+) ion per subunit.</text>
</comment>
<dbReference type="HAMAP" id="MF_01931">
    <property type="entry name" value="PurF"/>
    <property type="match status" value="1"/>
</dbReference>
<comment type="similarity">
    <text evidence="2 7 8">In the C-terminal section; belongs to the purine/pyrimidine phosphoribosyltransferase family.</text>
</comment>
<proteinExistence type="inferred from homology"/>
<dbReference type="EMBL" id="AZFJ01000045">
    <property type="protein sequence ID" value="KRL86365.1"/>
    <property type="molecule type" value="Genomic_DNA"/>
</dbReference>
<evidence type="ECO:0000256" key="3">
    <source>
        <dbReference type="ARBA" id="ARBA00022676"/>
    </source>
</evidence>
<dbReference type="InterPro" id="IPR005854">
    <property type="entry name" value="PurF"/>
</dbReference>
<name>A0A0R1TZ39_9LACO</name>
<dbReference type="SUPFAM" id="SSF53271">
    <property type="entry name" value="PRTase-like"/>
    <property type="match status" value="1"/>
</dbReference>
<dbReference type="PIRSF" id="PIRSF000485">
    <property type="entry name" value="Amd_phspho_trans"/>
    <property type="match status" value="1"/>
</dbReference>
<dbReference type="STRING" id="1423783.FC50_GL000884"/>
<dbReference type="GO" id="GO:0009113">
    <property type="term" value="P:purine nucleobase biosynthetic process"/>
    <property type="evidence" value="ECO:0007669"/>
    <property type="project" value="UniProtKB-UniRule"/>
</dbReference>
<dbReference type="Pfam" id="PF00156">
    <property type="entry name" value="Pribosyltran"/>
    <property type="match status" value="1"/>
</dbReference>
<accession>A0A0R1TZ39</accession>
<dbReference type="InterPro" id="IPR029055">
    <property type="entry name" value="Ntn_hydrolases_N"/>
</dbReference>
<comment type="catalytic activity">
    <reaction evidence="7 8">
        <text>5-phospho-beta-D-ribosylamine + L-glutamate + diphosphate = 5-phospho-alpha-D-ribose 1-diphosphate + L-glutamine + H2O</text>
        <dbReference type="Rhea" id="RHEA:14905"/>
        <dbReference type="ChEBI" id="CHEBI:15377"/>
        <dbReference type="ChEBI" id="CHEBI:29985"/>
        <dbReference type="ChEBI" id="CHEBI:33019"/>
        <dbReference type="ChEBI" id="CHEBI:58017"/>
        <dbReference type="ChEBI" id="CHEBI:58359"/>
        <dbReference type="ChEBI" id="CHEBI:58681"/>
        <dbReference type="EC" id="2.4.2.14"/>
    </reaction>
</comment>
<dbReference type="AlphaFoldDB" id="A0A0R1TZ39"/>
<keyword evidence="7 10" id="KW-0479">Metal-binding</keyword>
<dbReference type="InterPro" id="IPR000836">
    <property type="entry name" value="PRTase_dom"/>
</dbReference>
<feature type="domain" description="Glutamine amidotransferase type-2" evidence="11">
    <location>
        <begin position="12"/>
        <end position="233"/>
    </location>
</feature>
<evidence type="ECO:0000313" key="12">
    <source>
        <dbReference type="EMBL" id="KRL86365.1"/>
    </source>
</evidence>
<dbReference type="EC" id="2.4.2.14" evidence="7"/>
<dbReference type="Pfam" id="PF13537">
    <property type="entry name" value="GATase_7"/>
    <property type="match status" value="1"/>
</dbReference>
<keyword evidence="6 7" id="KW-0315">Glutamine amidotransferase</keyword>
<evidence type="ECO:0000256" key="7">
    <source>
        <dbReference type="HAMAP-Rule" id="MF_01931"/>
    </source>
</evidence>